<dbReference type="Proteomes" id="UP000053257">
    <property type="component" value="Unassembled WGS sequence"/>
</dbReference>
<gene>
    <name evidence="1" type="ORF">PHLGIDRAFT_128127</name>
</gene>
<organism evidence="1 2">
    <name type="scientific">Phlebiopsis gigantea (strain 11061_1 CR5-6)</name>
    <name type="common">White-rot fungus</name>
    <name type="synonym">Peniophora gigantea</name>
    <dbReference type="NCBI Taxonomy" id="745531"/>
    <lineage>
        <taxon>Eukaryota</taxon>
        <taxon>Fungi</taxon>
        <taxon>Dikarya</taxon>
        <taxon>Basidiomycota</taxon>
        <taxon>Agaricomycotina</taxon>
        <taxon>Agaricomycetes</taxon>
        <taxon>Polyporales</taxon>
        <taxon>Phanerochaetaceae</taxon>
        <taxon>Phlebiopsis</taxon>
    </lineage>
</organism>
<accession>A0A0C3SA30</accession>
<dbReference type="STRING" id="745531.A0A0C3SA30"/>
<keyword evidence="2" id="KW-1185">Reference proteome</keyword>
<dbReference type="OrthoDB" id="3439489at2759"/>
<evidence type="ECO:0000313" key="2">
    <source>
        <dbReference type="Proteomes" id="UP000053257"/>
    </source>
</evidence>
<sequence>MPLQDGKYTIYSKVTNYVVGRKSDEDTSLRPKGVFTLDLKVTADHSRTWDITHVDGDKYRLKAGKAAVGAQDGLVYAYLTERDALQAGEWRLQEIFHHGRNNYIITRPNSDVGWIADSDQADGKQARPACPSILNTHSRSCFRSGLAPSLSNPPSLLANLANGTYKIVNLGSDFVVGRSLREDKSLRPKGIFTLDPKNTPIDGGRIWTLEKTGEGKYKIEAGGARVGVYDDLLWAFLTEPEQASAGEWRIIPVPQMAENAFIIVRPELERGWVASIGEDIDHQQIAVRPLIVQPSYPPRYPSFQVFVITPHDD</sequence>
<reference evidence="1 2" key="1">
    <citation type="journal article" date="2014" name="PLoS Genet.">
        <title>Analysis of the Phlebiopsis gigantea genome, transcriptome and secretome provides insight into its pioneer colonization strategies of wood.</title>
        <authorList>
            <person name="Hori C."/>
            <person name="Ishida T."/>
            <person name="Igarashi K."/>
            <person name="Samejima M."/>
            <person name="Suzuki H."/>
            <person name="Master E."/>
            <person name="Ferreira P."/>
            <person name="Ruiz-Duenas F.J."/>
            <person name="Held B."/>
            <person name="Canessa P."/>
            <person name="Larrondo L.F."/>
            <person name="Schmoll M."/>
            <person name="Druzhinina I.S."/>
            <person name="Kubicek C.P."/>
            <person name="Gaskell J.A."/>
            <person name="Kersten P."/>
            <person name="St John F."/>
            <person name="Glasner J."/>
            <person name="Sabat G."/>
            <person name="Splinter BonDurant S."/>
            <person name="Syed K."/>
            <person name="Yadav J."/>
            <person name="Mgbeahuruike A.C."/>
            <person name="Kovalchuk A."/>
            <person name="Asiegbu F.O."/>
            <person name="Lackner G."/>
            <person name="Hoffmeister D."/>
            <person name="Rencoret J."/>
            <person name="Gutierrez A."/>
            <person name="Sun H."/>
            <person name="Lindquist E."/>
            <person name="Barry K."/>
            <person name="Riley R."/>
            <person name="Grigoriev I.V."/>
            <person name="Henrissat B."/>
            <person name="Kues U."/>
            <person name="Berka R.M."/>
            <person name="Martinez A.T."/>
            <person name="Covert S.F."/>
            <person name="Blanchette R.A."/>
            <person name="Cullen D."/>
        </authorList>
    </citation>
    <scope>NUCLEOTIDE SEQUENCE [LARGE SCALE GENOMIC DNA]</scope>
    <source>
        <strain evidence="1 2">11061_1 CR5-6</strain>
    </source>
</reference>
<dbReference type="EMBL" id="KN840512">
    <property type="protein sequence ID" value="KIP06705.1"/>
    <property type="molecule type" value="Genomic_DNA"/>
</dbReference>
<dbReference type="Gene3D" id="2.80.10.50">
    <property type="match status" value="2"/>
</dbReference>
<proteinExistence type="predicted"/>
<dbReference type="CDD" id="cd23428">
    <property type="entry name" value="beta-trefoil_Ricin_SPI"/>
    <property type="match status" value="2"/>
</dbReference>
<dbReference type="Pfam" id="PF16850">
    <property type="entry name" value="Inhibitor_I66"/>
    <property type="match status" value="2"/>
</dbReference>
<evidence type="ECO:0000313" key="1">
    <source>
        <dbReference type="EMBL" id="KIP06705.1"/>
    </source>
</evidence>
<dbReference type="GO" id="GO:0004867">
    <property type="term" value="F:serine-type endopeptidase inhibitor activity"/>
    <property type="evidence" value="ECO:0007669"/>
    <property type="project" value="InterPro"/>
</dbReference>
<dbReference type="InterPro" id="IPR031755">
    <property type="entry name" value="Inhibitor_I66"/>
</dbReference>
<dbReference type="AlphaFoldDB" id="A0A0C3SA30"/>
<protein>
    <submittedName>
        <fullName evidence="1">Uncharacterized protein</fullName>
    </submittedName>
</protein>
<dbReference type="HOGENOM" id="CLU_888800_0_0_1"/>
<name>A0A0C3SA30_PHLG1</name>